<protein>
    <submittedName>
        <fullName evidence="1">Uncharacterized protein</fullName>
    </submittedName>
</protein>
<evidence type="ECO:0000313" key="1">
    <source>
        <dbReference type="EMBL" id="MBW0563958.1"/>
    </source>
</evidence>
<keyword evidence="2" id="KW-1185">Reference proteome</keyword>
<sequence length="122" mass="14094">MKLIYKLNPFLIKYDNQIIVTFHQQGSLFADKLTTSLIYSLPSTDIDWHMTIGHPFDFYIKVLLNEGRIDGKFTHASDCQVFQQAKINNCLHSQFFPNANAPFFKIHMATLSINPPTRKGFK</sequence>
<organism evidence="1 2">
    <name type="scientific">Austropuccinia psidii MF-1</name>
    <dbReference type="NCBI Taxonomy" id="1389203"/>
    <lineage>
        <taxon>Eukaryota</taxon>
        <taxon>Fungi</taxon>
        <taxon>Dikarya</taxon>
        <taxon>Basidiomycota</taxon>
        <taxon>Pucciniomycotina</taxon>
        <taxon>Pucciniomycetes</taxon>
        <taxon>Pucciniales</taxon>
        <taxon>Sphaerophragmiaceae</taxon>
        <taxon>Austropuccinia</taxon>
    </lineage>
</organism>
<dbReference type="EMBL" id="AVOT02075085">
    <property type="protein sequence ID" value="MBW0563958.1"/>
    <property type="molecule type" value="Genomic_DNA"/>
</dbReference>
<comment type="caution">
    <text evidence="1">The sequence shown here is derived from an EMBL/GenBank/DDBJ whole genome shotgun (WGS) entry which is preliminary data.</text>
</comment>
<name>A0A9Q3PJ95_9BASI</name>
<dbReference type="Proteomes" id="UP000765509">
    <property type="component" value="Unassembled WGS sequence"/>
</dbReference>
<accession>A0A9Q3PJ95</accession>
<dbReference type="AlphaFoldDB" id="A0A9Q3PJ95"/>
<evidence type="ECO:0000313" key="2">
    <source>
        <dbReference type="Proteomes" id="UP000765509"/>
    </source>
</evidence>
<proteinExistence type="predicted"/>
<reference evidence="1" key="1">
    <citation type="submission" date="2021-03" db="EMBL/GenBank/DDBJ databases">
        <title>Draft genome sequence of rust myrtle Austropuccinia psidii MF-1, a brazilian biotype.</title>
        <authorList>
            <person name="Quecine M.C."/>
            <person name="Pachon D.M.R."/>
            <person name="Bonatelli M.L."/>
            <person name="Correr F.H."/>
            <person name="Franceschini L.M."/>
            <person name="Leite T.F."/>
            <person name="Margarido G.R.A."/>
            <person name="Almeida C.A."/>
            <person name="Ferrarezi J.A."/>
            <person name="Labate C.A."/>
        </authorList>
    </citation>
    <scope>NUCLEOTIDE SEQUENCE</scope>
    <source>
        <strain evidence="1">MF-1</strain>
    </source>
</reference>
<gene>
    <name evidence="1" type="ORF">O181_103673</name>
</gene>